<dbReference type="CDD" id="cd09209">
    <property type="entry name" value="Lumazine_synthase-I"/>
    <property type="match status" value="1"/>
</dbReference>
<dbReference type="GO" id="GO:0005829">
    <property type="term" value="C:cytosol"/>
    <property type="evidence" value="ECO:0007669"/>
    <property type="project" value="TreeGrafter"/>
</dbReference>
<name>A0A1L8CQY8_9PROT</name>
<feature type="binding site" evidence="7">
    <location>
        <begin position="84"/>
        <end position="86"/>
    </location>
    <ligand>
        <name>5-amino-6-(D-ribitylamino)uracil</name>
        <dbReference type="ChEBI" id="CHEBI:15934"/>
    </ligand>
</feature>
<feature type="binding site" evidence="7">
    <location>
        <begin position="89"/>
        <end position="90"/>
    </location>
    <ligand>
        <name>(2S)-2-hydroxy-3-oxobutyl phosphate</name>
        <dbReference type="ChEBI" id="CHEBI:58830"/>
    </ligand>
</feature>
<dbReference type="STRING" id="1921010.MMIC_P2324"/>
<dbReference type="EC" id="2.5.1.78" evidence="3 7"/>
<keyword evidence="5 7" id="KW-0808">Transferase</keyword>
<evidence type="ECO:0000313" key="9">
    <source>
        <dbReference type="Proteomes" id="UP000231632"/>
    </source>
</evidence>
<evidence type="ECO:0000313" key="8">
    <source>
        <dbReference type="EMBL" id="GAV21340.1"/>
    </source>
</evidence>
<dbReference type="UniPathway" id="UPA00275">
    <property type="reaction ID" value="UER00404"/>
</dbReference>
<keyword evidence="9" id="KW-1185">Reference proteome</keyword>
<dbReference type="PANTHER" id="PTHR21058:SF0">
    <property type="entry name" value="6,7-DIMETHYL-8-RIBITYLLUMAZINE SYNTHASE"/>
    <property type="match status" value="1"/>
</dbReference>
<comment type="similarity">
    <text evidence="2 7">Belongs to the DMRL synthase family.</text>
</comment>
<dbReference type="Pfam" id="PF00885">
    <property type="entry name" value="DMRL_synthase"/>
    <property type="match status" value="1"/>
</dbReference>
<protein>
    <recommendedName>
        <fullName evidence="3 7">6,7-dimethyl-8-ribityllumazine synthase</fullName>
        <shortName evidence="7">DMRL synthase</shortName>
        <shortName evidence="7">LS</shortName>
        <shortName evidence="7">Lumazine synthase</shortName>
        <ecNumber evidence="3 7">2.5.1.78</ecNumber>
    </recommendedName>
</protein>
<feature type="binding site" evidence="7">
    <location>
        <position position="26"/>
    </location>
    <ligand>
        <name>5-amino-6-(D-ribitylamino)uracil</name>
        <dbReference type="ChEBI" id="CHEBI:15934"/>
    </ligand>
</feature>
<evidence type="ECO:0000256" key="2">
    <source>
        <dbReference type="ARBA" id="ARBA00007424"/>
    </source>
</evidence>
<reference evidence="8 9" key="1">
    <citation type="journal article" date="2017" name="Arch. Microbiol.">
        <title>Mariprofundus micogutta sp. nov., a novel iron-oxidizing zetaproteobacterium isolated from a deep-sea hydrothermal field at the Bayonnaise knoll of the Izu-Ogasawara arc, and a description of Mariprofundales ord. nov. and Zetaproteobacteria classis nov.</title>
        <authorList>
            <person name="Makita H."/>
            <person name="Tanaka E."/>
            <person name="Mitsunobu S."/>
            <person name="Miyazaki M."/>
            <person name="Nunoura T."/>
            <person name="Uematsu K."/>
            <person name="Takaki Y."/>
            <person name="Nishi S."/>
            <person name="Shimamura S."/>
            <person name="Takai K."/>
        </authorList>
    </citation>
    <scope>NUCLEOTIDE SEQUENCE [LARGE SCALE GENOMIC DNA]</scope>
    <source>
        <strain evidence="8 9">ET2</strain>
    </source>
</reference>
<evidence type="ECO:0000256" key="7">
    <source>
        <dbReference type="HAMAP-Rule" id="MF_00178"/>
    </source>
</evidence>
<dbReference type="HAMAP" id="MF_00178">
    <property type="entry name" value="Lumazine_synth"/>
    <property type="match status" value="1"/>
</dbReference>
<comment type="pathway">
    <text evidence="1 7">Cofactor biosynthesis; riboflavin biosynthesis; riboflavin from 2-hydroxy-3-oxobutyl phosphate and 5-amino-6-(D-ribitylamino)uracil: step 1/2.</text>
</comment>
<dbReference type="AlphaFoldDB" id="A0A1L8CQY8"/>
<comment type="caution">
    <text evidence="8">The sequence shown here is derived from an EMBL/GenBank/DDBJ whole genome shotgun (WGS) entry which is preliminary data.</text>
</comment>
<proteinExistence type="inferred from homology"/>
<gene>
    <name evidence="7" type="primary">ribH</name>
    <name evidence="8" type="ORF">MMIC_P2324</name>
</gene>
<dbReference type="Gene3D" id="3.40.50.960">
    <property type="entry name" value="Lumazine/riboflavin synthase"/>
    <property type="match status" value="1"/>
</dbReference>
<dbReference type="PANTHER" id="PTHR21058">
    <property type="entry name" value="6,7-DIMETHYL-8-RIBITYLLUMAZINE SYNTHASE DMRL SYNTHASE LUMAZINE SYNTHASE"/>
    <property type="match status" value="1"/>
</dbReference>
<dbReference type="NCBIfam" id="TIGR00114">
    <property type="entry name" value="lumazine-synth"/>
    <property type="match status" value="1"/>
</dbReference>
<evidence type="ECO:0000256" key="4">
    <source>
        <dbReference type="ARBA" id="ARBA00022619"/>
    </source>
</evidence>
<dbReference type="Proteomes" id="UP000231632">
    <property type="component" value="Unassembled WGS sequence"/>
</dbReference>
<dbReference type="InterPro" id="IPR002180">
    <property type="entry name" value="LS/RS"/>
</dbReference>
<feature type="binding site" evidence="7">
    <location>
        <position position="117"/>
    </location>
    <ligand>
        <name>5-amino-6-(D-ribitylamino)uracil</name>
        <dbReference type="ChEBI" id="CHEBI:15934"/>
    </ligand>
</feature>
<organism evidence="8 9">
    <name type="scientific">Mariprofundus micogutta</name>
    <dbReference type="NCBI Taxonomy" id="1921010"/>
    <lineage>
        <taxon>Bacteria</taxon>
        <taxon>Pseudomonadati</taxon>
        <taxon>Pseudomonadota</taxon>
        <taxon>Candidatius Mariprofundia</taxon>
        <taxon>Mariprofundales</taxon>
        <taxon>Mariprofundaceae</taxon>
        <taxon>Mariprofundus</taxon>
    </lineage>
</organism>
<evidence type="ECO:0000256" key="3">
    <source>
        <dbReference type="ARBA" id="ARBA00012664"/>
    </source>
</evidence>
<dbReference type="SUPFAM" id="SSF52121">
    <property type="entry name" value="Lumazine synthase"/>
    <property type="match status" value="1"/>
</dbReference>
<sequence length="163" mass="16801">MSLDAPHLAGNVDATGLTVGIVVSRFNNDITEALLAGAVSALKEHGCSDSDMTIVHVPGAFELGTIAVKMADTGRFDAVVCLGCVIRGDTAHFDYVCQGAMDAIGKVAQRGDVGVGNGVLTVDTYAQALERVGGAHGHKGEEAALTAVEVVRQLQALEQAQEI</sequence>
<accession>A0A1L8CQY8</accession>
<dbReference type="RefSeq" id="WP_072660637.1">
    <property type="nucleotide sequence ID" value="NZ_BDFD01000028.1"/>
</dbReference>
<dbReference type="GO" id="GO:0000906">
    <property type="term" value="F:6,7-dimethyl-8-ribityllumazine synthase activity"/>
    <property type="evidence" value="ECO:0007669"/>
    <property type="project" value="UniProtKB-UniRule"/>
</dbReference>
<dbReference type="OrthoDB" id="5294612at2"/>
<evidence type="ECO:0000256" key="6">
    <source>
        <dbReference type="ARBA" id="ARBA00048785"/>
    </source>
</evidence>
<dbReference type="InterPro" id="IPR034964">
    <property type="entry name" value="LS"/>
</dbReference>
<feature type="active site" description="Proton donor" evidence="7">
    <location>
        <position position="92"/>
    </location>
</feature>
<feature type="binding site" evidence="7">
    <location>
        <position position="131"/>
    </location>
    <ligand>
        <name>(2S)-2-hydroxy-3-oxobutyl phosphate</name>
        <dbReference type="ChEBI" id="CHEBI:58830"/>
    </ligand>
</feature>
<feature type="binding site" evidence="7">
    <location>
        <begin position="60"/>
        <end position="62"/>
    </location>
    <ligand>
        <name>5-amino-6-(D-ribitylamino)uracil</name>
        <dbReference type="ChEBI" id="CHEBI:15934"/>
    </ligand>
</feature>
<evidence type="ECO:0000256" key="5">
    <source>
        <dbReference type="ARBA" id="ARBA00022679"/>
    </source>
</evidence>
<dbReference type="GO" id="GO:0009231">
    <property type="term" value="P:riboflavin biosynthetic process"/>
    <property type="evidence" value="ECO:0007669"/>
    <property type="project" value="UniProtKB-UniRule"/>
</dbReference>
<dbReference type="EMBL" id="BDFD01000028">
    <property type="protein sequence ID" value="GAV21340.1"/>
    <property type="molecule type" value="Genomic_DNA"/>
</dbReference>
<comment type="catalytic activity">
    <reaction evidence="6 7">
        <text>(2S)-2-hydroxy-3-oxobutyl phosphate + 5-amino-6-(D-ribitylamino)uracil = 6,7-dimethyl-8-(1-D-ribityl)lumazine + phosphate + 2 H2O + H(+)</text>
        <dbReference type="Rhea" id="RHEA:26152"/>
        <dbReference type="ChEBI" id="CHEBI:15377"/>
        <dbReference type="ChEBI" id="CHEBI:15378"/>
        <dbReference type="ChEBI" id="CHEBI:15934"/>
        <dbReference type="ChEBI" id="CHEBI:43474"/>
        <dbReference type="ChEBI" id="CHEBI:58201"/>
        <dbReference type="ChEBI" id="CHEBI:58830"/>
        <dbReference type="EC" id="2.5.1.78"/>
    </reaction>
</comment>
<dbReference type="GO" id="GO:0009349">
    <property type="term" value="C:riboflavin synthase complex"/>
    <property type="evidence" value="ECO:0007669"/>
    <property type="project" value="UniProtKB-UniRule"/>
</dbReference>
<keyword evidence="4 7" id="KW-0686">Riboflavin biosynthesis</keyword>
<evidence type="ECO:0000256" key="1">
    <source>
        <dbReference type="ARBA" id="ARBA00004917"/>
    </source>
</evidence>
<comment type="function">
    <text evidence="7">Catalyzes the formation of 6,7-dimethyl-8-ribityllumazine by condensation of 5-amino-6-(D-ribitylamino)uracil with 3,4-dihydroxy-2-butanone 4-phosphate. This is the penultimate step in the biosynthesis of riboflavin.</text>
</comment>
<dbReference type="InterPro" id="IPR036467">
    <property type="entry name" value="LS/RS_sf"/>
</dbReference>